<dbReference type="SUPFAM" id="SSF46894">
    <property type="entry name" value="C-terminal effector domain of the bipartite response regulators"/>
    <property type="match status" value="1"/>
</dbReference>
<dbReference type="InterPro" id="IPR011006">
    <property type="entry name" value="CheY-like_superfamily"/>
</dbReference>
<dbReference type="Gene3D" id="1.10.10.10">
    <property type="entry name" value="Winged helix-like DNA-binding domain superfamily/Winged helix DNA-binding domain"/>
    <property type="match status" value="1"/>
</dbReference>
<sequence length="261" mass="28815">MNDEPMTPADHILVVEDDPIGGRQLARFLRSFGYQVTLVGGQAAALEQLARQSFQGVIIDLTLTDGDGYGVLDALHLQDPCLPTICTTGRCELSARVEGLKAGFDHYLPKPFEPLELEALLAAVLRRRRLMEARLAAPQAERTAERWQVLTHERCLKLDGTLRIPLSDIELRFLTLLHDEAPATVARDAIIRTLGRPENLYTRARLDTAISRLRHKIAAVADQPAPFTSVYGTGYVWVQRPAAAQPPRVGPEPGKNSSELV</sequence>
<dbReference type="InterPro" id="IPR001867">
    <property type="entry name" value="OmpR/PhoB-type_DNA-bd"/>
</dbReference>
<gene>
    <name evidence="10" type="ORF">THSYN_15590</name>
</gene>
<dbReference type="Pfam" id="PF00486">
    <property type="entry name" value="Trans_reg_C"/>
    <property type="match status" value="1"/>
</dbReference>
<evidence type="ECO:0000256" key="1">
    <source>
        <dbReference type="ARBA" id="ARBA00022553"/>
    </source>
</evidence>
<dbReference type="GO" id="GO:0032993">
    <property type="term" value="C:protein-DNA complex"/>
    <property type="evidence" value="ECO:0007669"/>
    <property type="project" value="TreeGrafter"/>
</dbReference>
<dbReference type="EMBL" id="CP020370">
    <property type="protein sequence ID" value="AUB82230.1"/>
    <property type="molecule type" value="Genomic_DNA"/>
</dbReference>
<dbReference type="GO" id="GO:0005829">
    <property type="term" value="C:cytosol"/>
    <property type="evidence" value="ECO:0007669"/>
    <property type="project" value="TreeGrafter"/>
</dbReference>
<dbReference type="PANTHER" id="PTHR48111">
    <property type="entry name" value="REGULATOR OF RPOS"/>
    <property type="match status" value="1"/>
</dbReference>
<keyword evidence="2" id="KW-0902">Two-component regulatory system</keyword>
<dbReference type="OrthoDB" id="9802426at2"/>
<dbReference type="InterPro" id="IPR039420">
    <property type="entry name" value="WalR-like"/>
</dbReference>
<dbReference type="InterPro" id="IPR016032">
    <property type="entry name" value="Sig_transdc_resp-reg_C-effctor"/>
</dbReference>
<evidence type="ECO:0000256" key="2">
    <source>
        <dbReference type="ARBA" id="ARBA00023012"/>
    </source>
</evidence>
<dbReference type="GO" id="GO:0000156">
    <property type="term" value="F:phosphorelay response regulator activity"/>
    <property type="evidence" value="ECO:0007669"/>
    <property type="project" value="TreeGrafter"/>
</dbReference>
<dbReference type="PROSITE" id="PS50110">
    <property type="entry name" value="RESPONSE_REGULATORY"/>
    <property type="match status" value="1"/>
</dbReference>
<dbReference type="AlphaFoldDB" id="A0A2K8U9H1"/>
<dbReference type="PANTHER" id="PTHR48111:SF1">
    <property type="entry name" value="TWO-COMPONENT RESPONSE REGULATOR ORR33"/>
    <property type="match status" value="1"/>
</dbReference>
<evidence type="ECO:0000256" key="3">
    <source>
        <dbReference type="ARBA" id="ARBA00023015"/>
    </source>
</evidence>
<dbReference type="GO" id="GO:0006355">
    <property type="term" value="P:regulation of DNA-templated transcription"/>
    <property type="evidence" value="ECO:0007669"/>
    <property type="project" value="InterPro"/>
</dbReference>
<keyword evidence="5" id="KW-0804">Transcription</keyword>
<feature type="domain" description="Response regulatory" evidence="8">
    <location>
        <begin position="11"/>
        <end position="125"/>
    </location>
</feature>
<evidence type="ECO:0000256" key="6">
    <source>
        <dbReference type="PROSITE-ProRule" id="PRU00169"/>
    </source>
</evidence>
<evidence type="ECO:0008006" key="12">
    <source>
        <dbReference type="Google" id="ProtNLM"/>
    </source>
</evidence>
<feature type="DNA-binding region" description="OmpR/PhoB-type" evidence="7">
    <location>
        <begin position="139"/>
        <end position="239"/>
    </location>
</feature>
<evidence type="ECO:0000256" key="5">
    <source>
        <dbReference type="ARBA" id="ARBA00023163"/>
    </source>
</evidence>
<dbReference type="GO" id="GO:0000976">
    <property type="term" value="F:transcription cis-regulatory region binding"/>
    <property type="evidence" value="ECO:0007669"/>
    <property type="project" value="TreeGrafter"/>
</dbReference>
<dbReference type="SUPFAM" id="SSF52172">
    <property type="entry name" value="CheY-like"/>
    <property type="match status" value="1"/>
</dbReference>
<evidence type="ECO:0000313" key="10">
    <source>
        <dbReference type="EMBL" id="AUB82230.1"/>
    </source>
</evidence>
<reference evidence="10 11" key="1">
    <citation type="submission" date="2017-03" db="EMBL/GenBank/DDBJ databases">
        <title>Complete genome sequence of Candidatus 'Thiodictyon syntrophicum' sp. nov. strain Cad16T, a photolithoautotroph purple sulfur bacterium isolated from an alpine meromictic lake.</title>
        <authorList>
            <person name="Luedin S.M."/>
            <person name="Pothier J.F."/>
            <person name="Danza F."/>
            <person name="Storelli N."/>
            <person name="Wittwer M."/>
            <person name="Tonolla M."/>
        </authorList>
    </citation>
    <scope>NUCLEOTIDE SEQUENCE [LARGE SCALE GENOMIC DNA]</scope>
    <source>
        <strain evidence="10 11">Cad16T</strain>
    </source>
</reference>
<evidence type="ECO:0000259" key="9">
    <source>
        <dbReference type="PROSITE" id="PS51755"/>
    </source>
</evidence>
<dbReference type="InterPro" id="IPR036388">
    <property type="entry name" value="WH-like_DNA-bd_sf"/>
</dbReference>
<evidence type="ECO:0000259" key="8">
    <source>
        <dbReference type="PROSITE" id="PS50110"/>
    </source>
</evidence>
<dbReference type="RefSeq" id="WP_100919967.1">
    <property type="nucleotide sequence ID" value="NZ_CP020370.1"/>
</dbReference>
<evidence type="ECO:0000256" key="4">
    <source>
        <dbReference type="ARBA" id="ARBA00023125"/>
    </source>
</evidence>
<dbReference type="InterPro" id="IPR001789">
    <property type="entry name" value="Sig_transdc_resp-reg_receiver"/>
</dbReference>
<dbReference type="Proteomes" id="UP000232638">
    <property type="component" value="Chromosome"/>
</dbReference>
<keyword evidence="11" id="KW-1185">Reference proteome</keyword>
<organism evidence="10 11">
    <name type="scientific">Candidatus Thiodictyon syntrophicum</name>
    <dbReference type="NCBI Taxonomy" id="1166950"/>
    <lineage>
        <taxon>Bacteria</taxon>
        <taxon>Pseudomonadati</taxon>
        <taxon>Pseudomonadota</taxon>
        <taxon>Gammaproteobacteria</taxon>
        <taxon>Chromatiales</taxon>
        <taxon>Chromatiaceae</taxon>
        <taxon>Thiodictyon</taxon>
    </lineage>
</organism>
<evidence type="ECO:0000313" key="11">
    <source>
        <dbReference type="Proteomes" id="UP000232638"/>
    </source>
</evidence>
<keyword evidence="3" id="KW-0805">Transcription regulation</keyword>
<accession>A0A2K8U9H1</accession>
<evidence type="ECO:0000256" key="7">
    <source>
        <dbReference type="PROSITE-ProRule" id="PRU01091"/>
    </source>
</evidence>
<proteinExistence type="predicted"/>
<feature type="domain" description="OmpR/PhoB-type" evidence="9">
    <location>
        <begin position="139"/>
        <end position="239"/>
    </location>
</feature>
<feature type="modified residue" description="4-aspartylphosphate" evidence="6">
    <location>
        <position position="60"/>
    </location>
</feature>
<dbReference type="SMART" id="SM00862">
    <property type="entry name" value="Trans_reg_C"/>
    <property type="match status" value="1"/>
</dbReference>
<name>A0A2K8U9H1_9GAMM</name>
<dbReference type="PROSITE" id="PS51755">
    <property type="entry name" value="OMPR_PHOB"/>
    <property type="match status" value="1"/>
</dbReference>
<dbReference type="Gene3D" id="3.40.50.2300">
    <property type="match status" value="1"/>
</dbReference>
<dbReference type="KEGG" id="tsy:THSYN_15590"/>
<dbReference type="Pfam" id="PF00072">
    <property type="entry name" value="Response_reg"/>
    <property type="match status" value="1"/>
</dbReference>
<keyword evidence="4 7" id="KW-0238">DNA-binding</keyword>
<protein>
    <recommendedName>
        <fullName evidence="12">DNA-binding response regulator</fullName>
    </recommendedName>
</protein>
<keyword evidence="1 6" id="KW-0597">Phosphoprotein</keyword>
<dbReference type="SMART" id="SM00448">
    <property type="entry name" value="REC"/>
    <property type="match status" value="1"/>
</dbReference>